<gene>
    <name evidence="1" type="ORF">S03H2_43144</name>
</gene>
<sequence length="55" mass="6169">MDIESYIQSLLVANPLRESTLRAMIKALQLPTGFTGFHFKPAGLLRIIHLYNVLG</sequence>
<evidence type="ECO:0000313" key="1">
    <source>
        <dbReference type="EMBL" id="GAH67994.1"/>
    </source>
</evidence>
<comment type="caution">
    <text evidence="1">The sequence shown here is derived from an EMBL/GenBank/DDBJ whole genome shotgun (WGS) entry which is preliminary data.</text>
</comment>
<accession>X1IPH1</accession>
<organism evidence="1">
    <name type="scientific">marine sediment metagenome</name>
    <dbReference type="NCBI Taxonomy" id="412755"/>
    <lineage>
        <taxon>unclassified sequences</taxon>
        <taxon>metagenomes</taxon>
        <taxon>ecological metagenomes</taxon>
    </lineage>
</organism>
<reference evidence="1" key="1">
    <citation type="journal article" date="2014" name="Front. Microbiol.">
        <title>High frequency of phylogenetically diverse reductive dehalogenase-homologous genes in deep subseafloor sedimentary metagenomes.</title>
        <authorList>
            <person name="Kawai M."/>
            <person name="Futagami T."/>
            <person name="Toyoda A."/>
            <person name="Takaki Y."/>
            <person name="Nishi S."/>
            <person name="Hori S."/>
            <person name="Arai W."/>
            <person name="Tsubouchi T."/>
            <person name="Morono Y."/>
            <person name="Uchiyama I."/>
            <person name="Ito T."/>
            <person name="Fujiyama A."/>
            <person name="Inagaki F."/>
            <person name="Takami H."/>
        </authorList>
    </citation>
    <scope>NUCLEOTIDE SEQUENCE</scope>
    <source>
        <strain evidence="1">Expedition CK06-06</strain>
    </source>
</reference>
<dbReference type="EMBL" id="BARU01026887">
    <property type="protein sequence ID" value="GAH67994.1"/>
    <property type="molecule type" value="Genomic_DNA"/>
</dbReference>
<dbReference type="AlphaFoldDB" id="X1IPH1"/>
<name>X1IPH1_9ZZZZ</name>
<proteinExistence type="predicted"/>
<protein>
    <submittedName>
        <fullName evidence="1">Uncharacterized protein</fullName>
    </submittedName>
</protein>